<protein>
    <submittedName>
        <fullName evidence="2">3',5'-cyclic-nucleotide phosphodiesterase</fullName>
    </submittedName>
</protein>
<dbReference type="Gene3D" id="3.60.15.10">
    <property type="entry name" value="Ribonuclease Z/Hydroxyacylglutathione hydrolase-like"/>
    <property type="match status" value="1"/>
</dbReference>
<dbReference type="SUPFAM" id="SSF56281">
    <property type="entry name" value="Metallo-hydrolase/oxidoreductase"/>
    <property type="match status" value="1"/>
</dbReference>
<dbReference type="SMART" id="SM00849">
    <property type="entry name" value="Lactamase_B"/>
    <property type="match status" value="1"/>
</dbReference>
<evidence type="ECO:0000313" key="2">
    <source>
        <dbReference type="EMBL" id="MBN1572037.1"/>
    </source>
</evidence>
<dbReference type="GO" id="GO:1902660">
    <property type="term" value="P:negative regulation of glucose mediated signaling pathway"/>
    <property type="evidence" value="ECO:0007669"/>
    <property type="project" value="TreeGrafter"/>
</dbReference>
<evidence type="ECO:0000313" key="3">
    <source>
        <dbReference type="Proteomes" id="UP000809273"/>
    </source>
</evidence>
<dbReference type="AlphaFoldDB" id="A0A9D8KDD8"/>
<evidence type="ECO:0000259" key="1">
    <source>
        <dbReference type="SMART" id="SM00849"/>
    </source>
</evidence>
<dbReference type="GO" id="GO:0006198">
    <property type="term" value="P:cAMP catabolic process"/>
    <property type="evidence" value="ECO:0007669"/>
    <property type="project" value="InterPro"/>
</dbReference>
<dbReference type="InterPro" id="IPR001279">
    <property type="entry name" value="Metallo-B-lactamas"/>
</dbReference>
<dbReference type="GO" id="GO:0004115">
    <property type="term" value="F:3',5'-cyclic-AMP phosphodiesterase activity"/>
    <property type="evidence" value="ECO:0007669"/>
    <property type="project" value="InterPro"/>
</dbReference>
<dbReference type="InterPro" id="IPR000396">
    <property type="entry name" value="Pdiesterase2"/>
</dbReference>
<reference evidence="2" key="1">
    <citation type="journal article" date="2021" name="Environ. Microbiol.">
        <title>Genomic characterization of three novel Desulfobacterota classes expand the metabolic and phylogenetic diversity of the phylum.</title>
        <authorList>
            <person name="Murphy C.L."/>
            <person name="Biggerstaff J."/>
            <person name="Eichhorn A."/>
            <person name="Ewing E."/>
            <person name="Shahan R."/>
            <person name="Soriano D."/>
            <person name="Stewart S."/>
            <person name="VanMol K."/>
            <person name="Walker R."/>
            <person name="Walters P."/>
            <person name="Elshahed M.S."/>
            <person name="Youssef N.H."/>
        </authorList>
    </citation>
    <scope>NUCLEOTIDE SEQUENCE</scope>
    <source>
        <strain evidence="2">Zod_Metabat.24</strain>
    </source>
</reference>
<dbReference type="Proteomes" id="UP000809273">
    <property type="component" value="Unassembled WGS sequence"/>
</dbReference>
<dbReference type="GO" id="GO:0047555">
    <property type="term" value="F:3',5'-cyclic-GMP phosphodiesterase activity"/>
    <property type="evidence" value="ECO:0007669"/>
    <property type="project" value="TreeGrafter"/>
</dbReference>
<dbReference type="PANTHER" id="PTHR28283">
    <property type="entry name" value="3',5'-CYCLIC-NUCLEOTIDE PHOSPHODIESTERASE 1"/>
    <property type="match status" value="1"/>
</dbReference>
<proteinExistence type="predicted"/>
<dbReference type="InterPro" id="IPR036866">
    <property type="entry name" value="RibonucZ/Hydroxyglut_hydro"/>
</dbReference>
<dbReference type="CDD" id="cd07735">
    <property type="entry name" value="class_II_PDE_MBL-fold"/>
    <property type="match status" value="1"/>
</dbReference>
<reference evidence="2" key="2">
    <citation type="submission" date="2021-01" db="EMBL/GenBank/DDBJ databases">
        <authorList>
            <person name="Hahn C.R."/>
            <person name="Youssef N.H."/>
            <person name="Elshahed M."/>
        </authorList>
    </citation>
    <scope>NUCLEOTIDE SEQUENCE</scope>
    <source>
        <strain evidence="2">Zod_Metabat.24</strain>
    </source>
</reference>
<feature type="domain" description="Metallo-beta-lactamase" evidence="1">
    <location>
        <begin position="17"/>
        <end position="195"/>
    </location>
</feature>
<dbReference type="PRINTS" id="PR00388">
    <property type="entry name" value="PDIESTERASE2"/>
</dbReference>
<sequence length="261" mass="29427">MKIQVLGCNGGIIPGTRPPSFLINEEILIDAGHVTGQLTVDQQDKVRQVFITHFHLDHTKDLAFLSDNAYERQGLPITVYGSKATISDFKEHFFNDHTWPDFTKIKSGKDPVVNLQELIPNVDRKAGKTSEVAVRPFPVNHSIDAFGYLVIEGGSSVIFSGDTGPVDKLWEIANNEALNFNRLKAIFIETSFPSSLQRVADVSFHLTPYTLKKELEKFKTGGIPVYLYHLKPRYYKIIKGEIEAMNNDDISILENDQVFIF</sequence>
<gene>
    <name evidence="2" type="ORF">JW984_02455</name>
</gene>
<dbReference type="EMBL" id="JAFGIX010000010">
    <property type="protein sequence ID" value="MBN1572037.1"/>
    <property type="molecule type" value="Genomic_DNA"/>
</dbReference>
<name>A0A9D8KDD8_9DELT</name>
<organism evidence="2 3">
    <name type="scientific">Candidatus Zymogenus saltonus</name>
    <dbReference type="NCBI Taxonomy" id="2844893"/>
    <lineage>
        <taxon>Bacteria</taxon>
        <taxon>Deltaproteobacteria</taxon>
        <taxon>Candidatus Zymogenia</taxon>
        <taxon>Candidatus Zymogeniales</taxon>
        <taxon>Candidatus Zymogenaceae</taxon>
        <taxon>Candidatus Zymogenus</taxon>
    </lineage>
</organism>
<accession>A0A9D8KDD8</accession>
<dbReference type="PANTHER" id="PTHR28283:SF1">
    <property type="entry name" value="3',5'-CYCLIC-NUCLEOTIDE PHOSPHODIESTERASE 1"/>
    <property type="match status" value="1"/>
</dbReference>
<dbReference type="Pfam" id="PF02112">
    <property type="entry name" value="PDEase_II"/>
    <property type="match status" value="1"/>
</dbReference>
<comment type="caution">
    <text evidence="2">The sequence shown here is derived from an EMBL/GenBank/DDBJ whole genome shotgun (WGS) entry which is preliminary data.</text>
</comment>